<dbReference type="AlphaFoldDB" id="A0AAN9MP41"/>
<reference evidence="1 2" key="1">
    <citation type="submission" date="2024-01" db="EMBL/GenBank/DDBJ databases">
        <title>The genomes of 5 underutilized Papilionoideae crops provide insights into root nodulation and disease resistanc.</title>
        <authorList>
            <person name="Jiang F."/>
        </authorList>
    </citation>
    <scope>NUCLEOTIDE SEQUENCE [LARGE SCALE GENOMIC DNA]</scope>
    <source>
        <strain evidence="1">JINMINGXINNONG_FW02</strain>
        <tissue evidence="1">Leaves</tissue>
    </source>
</reference>
<evidence type="ECO:0000313" key="1">
    <source>
        <dbReference type="EMBL" id="KAK7355567.1"/>
    </source>
</evidence>
<proteinExistence type="predicted"/>
<keyword evidence="2" id="KW-1185">Reference proteome</keyword>
<protein>
    <submittedName>
        <fullName evidence="1">Uncharacterized protein</fullName>
    </submittedName>
</protein>
<accession>A0AAN9MP41</accession>
<sequence length="119" mass="13280">MRAEANRGADRGEQRCGRRVLHDFLKVARPIWCNAIREIIECYAEEPSDSNLATITRFGTTRILKGGSPLSCGQDLIDHCLPLWLSSQEMQNAEFEAIKLKLSNVSVSQGGMQVLCETK</sequence>
<evidence type="ECO:0000313" key="2">
    <source>
        <dbReference type="Proteomes" id="UP001374584"/>
    </source>
</evidence>
<dbReference type="EMBL" id="JAYMYR010000006">
    <property type="protein sequence ID" value="KAK7355567.1"/>
    <property type="molecule type" value="Genomic_DNA"/>
</dbReference>
<comment type="caution">
    <text evidence="1">The sequence shown here is derived from an EMBL/GenBank/DDBJ whole genome shotgun (WGS) entry which is preliminary data.</text>
</comment>
<gene>
    <name evidence="1" type="ORF">VNO80_14827</name>
</gene>
<organism evidence="1 2">
    <name type="scientific">Phaseolus coccineus</name>
    <name type="common">Scarlet runner bean</name>
    <name type="synonym">Phaseolus multiflorus</name>
    <dbReference type="NCBI Taxonomy" id="3886"/>
    <lineage>
        <taxon>Eukaryota</taxon>
        <taxon>Viridiplantae</taxon>
        <taxon>Streptophyta</taxon>
        <taxon>Embryophyta</taxon>
        <taxon>Tracheophyta</taxon>
        <taxon>Spermatophyta</taxon>
        <taxon>Magnoliopsida</taxon>
        <taxon>eudicotyledons</taxon>
        <taxon>Gunneridae</taxon>
        <taxon>Pentapetalae</taxon>
        <taxon>rosids</taxon>
        <taxon>fabids</taxon>
        <taxon>Fabales</taxon>
        <taxon>Fabaceae</taxon>
        <taxon>Papilionoideae</taxon>
        <taxon>50 kb inversion clade</taxon>
        <taxon>NPAAA clade</taxon>
        <taxon>indigoferoid/millettioid clade</taxon>
        <taxon>Phaseoleae</taxon>
        <taxon>Phaseolus</taxon>
    </lineage>
</organism>
<name>A0AAN9MP41_PHACN</name>
<dbReference type="Proteomes" id="UP001374584">
    <property type="component" value="Unassembled WGS sequence"/>
</dbReference>